<feature type="domain" description="EF-1-gamma C-terminal" evidence="6">
    <location>
        <begin position="239"/>
        <end position="396"/>
    </location>
</feature>
<feature type="non-terminal residue" evidence="9">
    <location>
        <position position="1"/>
    </location>
</feature>
<dbReference type="PROSITE" id="PS50040">
    <property type="entry name" value="EF1G_C"/>
    <property type="match status" value="1"/>
</dbReference>
<dbReference type="SUPFAM" id="SSF47616">
    <property type="entry name" value="GST C-terminal domain-like"/>
    <property type="match status" value="1"/>
</dbReference>
<dbReference type="Gene3D" id="3.30.70.1010">
    <property type="entry name" value="Translation elongation factor EF1B, gamma chain, conserved domain"/>
    <property type="match status" value="1"/>
</dbReference>
<dbReference type="Proteomes" id="UP000193467">
    <property type="component" value="Unassembled WGS sequence"/>
</dbReference>
<evidence type="ECO:0000313" key="10">
    <source>
        <dbReference type="Proteomes" id="UP000193467"/>
    </source>
</evidence>
<evidence type="ECO:0000256" key="3">
    <source>
        <dbReference type="PROSITE-ProRule" id="PRU00519"/>
    </source>
</evidence>
<sequence>AGNARSRVALVAAQAEGLELDVKTHTFPTDAAYRQKFPLGLVPTLEKDDFKLSESVAVATYIASYNNKAGLVGATKEDAAAVQQWMNWANASLLLGLAGWFRPLIGAVPYNKTQVEQAKTSLLAQTTYLEQALATKTFLVGDRFSLADVFVASALTRGFELVLDAEFRAAHINIVRYFNTVIHQEAYYAVIGAEPTLVEKAVVYTPPKKEAKPAAAPKAAPAPKAAAEEEEPVEAAPKAKHPCEALGPAKSFPLDEFKRQYSNNETDVALKWLDANFDPQEYSLWKAEYKYPDELTQVFMSSNLITGFHSRLEGSRKYVFGSTGVYGENNNSKIVGVYMIRGSDWKGVFDVAPDYESYSFTPLDFKAPADREFVEGCWAWTNEVDGLKYADGKVMK</sequence>
<keyword evidence="2 3" id="KW-0648">Protein biosynthesis</keyword>
<evidence type="ECO:0000259" key="7">
    <source>
        <dbReference type="PROSITE" id="PS50404"/>
    </source>
</evidence>
<dbReference type="InterPro" id="IPR036249">
    <property type="entry name" value="Thioredoxin-like_sf"/>
</dbReference>
<feature type="region of interest" description="Disordered" evidence="5">
    <location>
        <begin position="212"/>
        <end position="240"/>
    </location>
</feature>
<dbReference type="InterPro" id="IPR040079">
    <property type="entry name" value="Glutathione_S-Trfase"/>
</dbReference>
<evidence type="ECO:0008006" key="11">
    <source>
        <dbReference type="Google" id="ProtNLM"/>
    </source>
</evidence>
<comment type="caution">
    <text evidence="9">The sequence shown here is derived from an EMBL/GenBank/DDBJ whole genome shotgun (WGS) entry which is preliminary data.</text>
</comment>
<feature type="domain" description="GST C-terminal" evidence="8">
    <location>
        <begin position="75"/>
        <end position="211"/>
    </location>
</feature>
<feature type="domain" description="GST N-terminal" evidence="7">
    <location>
        <begin position="1"/>
        <end position="70"/>
    </location>
</feature>
<evidence type="ECO:0000256" key="2">
    <source>
        <dbReference type="ARBA" id="ARBA00022917"/>
    </source>
</evidence>
<dbReference type="GO" id="GO:0005634">
    <property type="term" value="C:nucleus"/>
    <property type="evidence" value="ECO:0007669"/>
    <property type="project" value="TreeGrafter"/>
</dbReference>
<evidence type="ECO:0000313" key="9">
    <source>
        <dbReference type="EMBL" id="ORY83493.1"/>
    </source>
</evidence>
<dbReference type="GO" id="GO:0005737">
    <property type="term" value="C:cytoplasm"/>
    <property type="evidence" value="ECO:0007669"/>
    <property type="project" value="TreeGrafter"/>
</dbReference>
<dbReference type="Gene3D" id="1.20.1050.10">
    <property type="match status" value="1"/>
</dbReference>
<dbReference type="Gene3D" id="3.40.30.10">
    <property type="entry name" value="Glutaredoxin"/>
    <property type="match status" value="1"/>
</dbReference>
<feature type="compositionally biased region" description="Low complexity" evidence="5">
    <location>
        <begin position="213"/>
        <end position="225"/>
    </location>
</feature>
<reference evidence="9 10" key="1">
    <citation type="submission" date="2016-07" db="EMBL/GenBank/DDBJ databases">
        <title>Pervasive Adenine N6-methylation of Active Genes in Fungi.</title>
        <authorList>
            <consortium name="DOE Joint Genome Institute"/>
            <person name="Mondo S.J."/>
            <person name="Dannebaum R.O."/>
            <person name="Kuo R.C."/>
            <person name="Labutti K."/>
            <person name="Haridas S."/>
            <person name="Kuo A."/>
            <person name="Salamov A."/>
            <person name="Ahrendt S.R."/>
            <person name="Lipzen A."/>
            <person name="Sullivan W."/>
            <person name="Andreopoulos W.B."/>
            <person name="Clum A."/>
            <person name="Lindquist E."/>
            <person name="Daum C."/>
            <person name="Ramamoorthy G.K."/>
            <person name="Gryganskyi A."/>
            <person name="Culley D."/>
            <person name="Magnuson J.K."/>
            <person name="James T.Y."/>
            <person name="O'Malley M.A."/>
            <person name="Stajich J.E."/>
            <person name="Spatafora J.W."/>
            <person name="Visel A."/>
            <person name="Grigoriev I.V."/>
        </authorList>
    </citation>
    <scope>NUCLEOTIDE SEQUENCE [LARGE SCALE GENOMIC DNA]</scope>
    <source>
        <strain evidence="9 10">62-1032</strain>
    </source>
</reference>
<protein>
    <recommendedName>
        <fullName evidence="11">Elongation factor 1-gamma</fullName>
    </recommendedName>
</protein>
<dbReference type="OrthoDB" id="249703at2759"/>
<dbReference type="InParanoid" id="A0A1Y2FHT5"/>
<proteinExistence type="inferred from homology"/>
<dbReference type="STRING" id="106004.A0A1Y2FHT5"/>
<keyword evidence="1 3" id="KW-0251">Elongation factor</keyword>
<dbReference type="InterPro" id="IPR036433">
    <property type="entry name" value="EF1B_G_C_sf"/>
</dbReference>
<gene>
    <name evidence="9" type="ORF">BCR35DRAFT_265140</name>
</gene>
<evidence type="ECO:0000259" key="8">
    <source>
        <dbReference type="PROSITE" id="PS50405"/>
    </source>
</evidence>
<dbReference type="AlphaFoldDB" id="A0A1Y2FHT5"/>
<keyword evidence="10" id="KW-1185">Reference proteome</keyword>
<dbReference type="FunCoup" id="A0A1Y2FHT5">
    <property type="interactions" value="580"/>
</dbReference>
<dbReference type="PANTHER" id="PTHR43986:SF1">
    <property type="entry name" value="ELONGATION FACTOR 1-GAMMA"/>
    <property type="match status" value="1"/>
</dbReference>
<dbReference type="InterPro" id="IPR004046">
    <property type="entry name" value="GST_C"/>
</dbReference>
<dbReference type="Pfam" id="PF00647">
    <property type="entry name" value="EF1G"/>
    <property type="match status" value="1"/>
</dbReference>
<dbReference type="FunFam" id="1.20.1050.10:FF:000006">
    <property type="entry name" value="Elongation factor 1 gamma"/>
    <property type="match status" value="1"/>
</dbReference>
<dbReference type="CDD" id="cd03181">
    <property type="entry name" value="GST_C_EF1Bgamma_like"/>
    <property type="match status" value="1"/>
</dbReference>
<dbReference type="SUPFAM" id="SSF52833">
    <property type="entry name" value="Thioredoxin-like"/>
    <property type="match status" value="1"/>
</dbReference>
<dbReference type="EMBL" id="MCGR01000019">
    <property type="protein sequence ID" value="ORY83493.1"/>
    <property type="molecule type" value="Genomic_DNA"/>
</dbReference>
<dbReference type="GO" id="GO:0003746">
    <property type="term" value="F:translation elongation factor activity"/>
    <property type="evidence" value="ECO:0007669"/>
    <property type="project" value="UniProtKB-UniRule"/>
</dbReference>
<name>A0A1Y2FHT5_9BASI</name>
<dbReference type="SFLD" id="SFLDS00019">
    <property type="entry name" value="Glutathione_Transferase_(cytos"/>
    <property type="match status" value="1"/>
</dbReference>
<dbReference type="InterPro" id="IPR010987">
    <property type="entry name" value="Glutathione-S-Trfase_C-like"/>
</dbReference>
<dbReference type="InterPro" id="IPR036282">
    <property type="entry name" value="Glutathione-S-Trfase_C_sf"/>
</dbReference>
<evidence type="ECO:0000256" key="4">
    <source>
        <dbReference type="RuleBase" id="RU003494"/>
    </source>
</evidence>
<evidence type="ECO:0000259" key="6">
    <source>
        <dbReference type="PROSITE" id="PS50040"/>
    </source>
</evidence>
<dbReference type="PANTHER" id="PTHR43986">
    <property type="entry name" value="ELONGATION FACTOR 1-GAMMA"/>
    <property type="match status" value="1"/>
</dbReference>
<dbReference type="PROSITE" id="PS50405">
    <property type="entry name" value="GST_CTER"/>
    <property type="match status" value="1"/>
</dbReference>
<dbReference type="SMART" id="SM01183">
    <property type="entry name" value="EF1G"/>
    <property type="match status" value="1"/>
</dbReference>
<accession>A0A1Y2FHT5</accession>
<dbReference type="PROSITE" id="PS50404">
    <property type="entry name" value="GST_NTER"/>
    <property type="match status" value="1"/>
</dbReference>
<dbReference type="FunFam" id="3.30.70.1010:FF:000001">
    <property type="entry name" value="Elongation factor 1-gamma 1"/>
    <property type="match status" value="1"/>
</dbReference>
<dbReference type="SUPFAM" id="SSF89942">
    <property type="entry name" value="eEF1-gamma domain"/>
    <property type="match status" value="1"/>
</dbReference>
<dbReference type="InterPro" id="IPR050802">
    <property type="entry name" value="EF-GSTs"/>
</dbReference>
<dbReference type="InterPro" id="IPR004045">
    <property type="entry name" value="Glutathione_S-Trfase_N"/>
</dbReference>
<evidence type="ECO:0000256" key="1">
    <source>
        <dbReference type="ARBA" id="ARBA00022768"/>
    </source>
</evidence>
<dbReference type="Pfam" id="PF02798">
    <property type="entry name" value="GST_N"/>
    <property type="match status" value="1"/>
</dbReference>
<organism evidence="9 10">
    <name type="scientific">Leucosporidium creatinivorum</name>
    <dbReference type="NCBI Taxonomy" id="106004"/>
    <lineage>
        <taxon>Eukaryota</taxon>
        <taxon>Fungi</taxon>
        <taxon>Dikarya</taxon>
        <taxon>Basidiomycota</taxon>
        <taxon>Pucciniomycotina</taxon>
        <taxon>Microbotryomycetes</taxon>
        <taxon>Leucosporidiales</taxon>
        <taxon>Leucosporidium</taxon>
    </lineage>
</organism>
<dbReference type="InterPro" id="IPR001662">
    <property type="entry name" value="EF1B_G_C"/>
</dbReference>
<evidence type="ECO:0000256" key="5">
    <source>
        <dbReference type="SAM" id="MobiDB-lite"/>
    </source>
</evidence>
<dbReference type="Pfam" id="PF00043">
    <property type="entry name" value="GST_C"/>
    <property type="match status" value="1"/>
</dbReference>
<comment type="similarity">
    <text evidence="4">Belongs to the GST superfamily.</text>
</comment>